<gene>
    <name evidence="1" type="ORF">DBV05_g5999</name>
</gene>
<dbReference type="Gene3D" id="3.90.25.10">
    <property type="entry name" value="UDP-galactose 4-epimerase, domain 1"/>
    <property type="match status" value="1"/>
</dbReference>
<organism evidence="1 2">
    <name type="scientific">Lasiodiplodia theobromae</name>
    <dbReference type="NCBI Taxonomy" id="45133"/>
    <lineage>
        <taxon>Eukaryota</taxon>
        <taxon>Fungi</taxon>
        <taxon>Dikarya</taxon>
        <taxon>Ascomycota</taxon>
        <taxon>Pezizomycotina</taxon>
        <taxon>Dothideomycetes</taxon>
        <taxon>Dothideomycetes incertae sedis</taxon>
        <taxon>Botryosphaeriales</taxon>
        <taxon>Botryosphaeriaceae</taxon>
        <taxon>Lasiodiplodia</taxon>
    </lineage>
</organism>
<dbReference type="Proteomes" id="UP000325902">
    <property type="component" value="Unassembled WGS sequence"/>
</dbReference>
<dbReference type="Gene3D" id="3.40.50.720">
    <property type="entry name" value="NAD(P)-binding Rossmann-like Domain"/>
    <property type="match status" value="1"/>
</dbReference>
<dbReference type="EMBL" id="VCHE01000034">
    <property type="protein sequence ID" value="KAB2575330.1"/>
    <property type="molecule type" value="Genomic_DNA"/>
</dbReference>
<evidence type="ECO:0000313" key="2">
    <source>
        <dbReference type="Proteomes" id="UP000325902"/>
    </source>
</evidence>
<dbReference type="OrthoDB" id="419598at2759"/>
<accession>A0A5N5DD21</accession>
<reference evidence="1 2" key="1">
    <citation type="journal article" date="2019" name="Sci. Rep.">
        <title>A multi-omics analysis of the grapevine pathogen Lasiodiplodia theobromae reveals that temperature affects the expression of virulence- and pathogenicity-related genes.</title>
        <authorList>
            <person name="Felix C."/>
            <person name="Meneses R."/>
            <person name="Goncalves M.F.M."/>
            <person name="Tilleman L."/>
            <person name="Duarte A.S."/>
            <person name="Jorrin-Novo J.V."/>
            <person name="Van de Peer Y."/>
            <person name="Deforce D."/>
            <person name="Van Nieuwerburgh F."/>
            <person name="Esteves A.C."/>
            <person name="Alves A."/>
        </authorList>
    </citation>
    <scope>NUCLEOTIDE SEQUENCE [LARGE SCALE GENOMIC DNA]</scope>
    <source>
        <strain evidence="1 2">LA-SOL3</strain>
    </source>
</reference>
<dbReference type="AlphaFoldDB" id="A0A5N5DD21"/>
<name>A0A5N5DD21_9PEZI</name>
<sequence>MNLVRAAHASTSTKRFISNNWGIPVPGASYRNAAVEEVKKTGLQWTLFFNGYLMDYFGTPRLKSHMPGPPPFVNVANKVAAIPGSGNEPVIFHVTYDSFENFDRFGTKEQRAKFFAIIGLIMVAGDWDLPSKTSLNVKFPNIKPLSARKILEQA</sequence>
<keyword evidence="2" id="KW-1185">Reference proteome</keyword>
<comment type="caution">
    <text evidence="1">The sequence shown here is derived from an EMBL/GenBank/DDBJ whole genome shotgun (WGS) entry which is preliminary data.</text>
</comment>
<proteinExistence type="predicted"/>
<protein>
    <submittedName>
        <fullName evidence="1">Uncharacterized protein</fullName>
    </submittedName>
</protein>
<evidence type="ECO:0000313" key="1">
    <source>
        <dbReference type="EMBL" id="KAB2575330.1"/>
    </source>
</evidence>